<proteinExistence type="predicted"/>
<evidence type="ECO:0000313" key="2">
    <source>
        <dbReference type="Proteomes" id="UP000257109"/>
    </source>
</evidence>
<sequence length="78" mass="9314">MLLKLLWIKHQLEDYDIFESSIALLSDNTTAINFSKNPIFHSCAKYIEMKHHFIRDYLADIFTKPLLEDKLVYIRNLL</sequence>
<feature type="non-terminal residue" evidence="1">
    <location>
        <position position="1"/>
    </location>
</feature>
<dbReference type="Proteomes" id="UP000257109">
    <property type="component" value="Unassembled WGS sequence"/>
</dbReference>
<keyword evidence="2" id="KW-1185">Reference proteome</keyword>
<dbReference type="CDD" id="cd09272">
    <property type="entry name" value="RNase_HI_RT_Ty1"/>
    <property type="match status" value="1"/>
</dbReference>
<reference evidence="1" key="1">
    <citation type="submission" date="2018-05" db="EMBL/GenBank/DDBJ databases">
        <title>Draft genome of Mucuna pruriens seed.</title>
        <authorList>
            <person name="Nnadi N.E."/>
            <person name="Vos R."/>
            <person name="Hasami M.H."/>
            <person name="Devisetty U.K."/>
            <person name="Aguiy J.C."/>
        </authorList>
    </citation>
    <scope>NUCLEOTIDE SEQUENCE [LARGE SCALE GENOMIC DNA]</scope>
    <source>
        <strain evidence="1">JCA_2017</strain>
    </source>
</reference>
<evidence type="ECO:0000313" key="1">
    <source>
        <dbReference type="EMBL" id="RDX71075.1"/>
    </source>
</evidence>
<protein>
    <submittedName>
        <fullName evidence="1">Copia protein</fullName>
    </submittedName>
</protein>
<dbReference type="OrthoDB" id="2551793at2759"/>
<comment type="caution">
    <text evidence="1">The sequence shown here is derived from an EMBL/GenBank/DDBJ whole genome shotgun (WGS) entry which is preliminary data.</text>
</comment>
<feature type="non-terminal residue" evidence="1">
    <location>
        <position position="78"/>
    </location>
</feature>
<organism evidence="1 2">
    <name type="scientific">Mucuna pruriens</name>
    <name type="common">Velvet bean</name>
    <name type="synonym">Dolichos pruriens</name>
    <dbReference type="NCBI Taxonomy" id="157652"/>
    <lineage>
        <taxon>Eukaryota</taxon>
        <taxon>Viridiplantae</taxon>
        <taxon>Streptophyta</taxon>
        <taxon>Embryophyta</taxon>
        <taxon>Tracheophyta</taxon>
        <taxon>Spermatophyta</taxon>
        <taxon>Magnoliopsida</taxon>
        <taxon>eudicotyledons</taxon>
        <taxon>Gunneridae</taxon>
        <taxon>Pentapetalae</taxon>
        <taxon>rosids</taxon>
        <taxon>fabids</taxon>
        <taxon>Fabales</taxon>
        <taxon>Fabaceae</taxon>
        <taxon>Papilionoideae</taxon>
        <taxon>50 kb inversion clade</taxon>
        <taxon>NPAAA clade</taxon>
        <taxon>indigoferoid/millettioid clade</taxon>
        <taxon>Phaseoleae</taxon>
        <taxon>Mucuna</taxon>
    </lineage>
</organism>
<gene>
    <name evidence="1" type="primary">GIP</name>
    <name evidence="1" type="ORF">CR513_49616</name>
</gene>
<name>A0A371EYC8_MUCPR</name>
<dbReference type="AlphaFoldDB" id="A0A371EYC8"/>
<accession>A0A371EYC8</accession>
<dbReference type="EMBL" id="QJKJ01011474">
    <property type="protein sequence ID" value="RDX71075.1"/>
    <property type="molecule type" value="Genomic_DNA"/>
</dbReference>